<dbReference type="SMART" id="SM00369">
    <property type="entry name" value="LRR_TYP"/>
    <property type="match status" value="8"/>
</dbReference>
<evidence type="ECO:0000313" key="4">
    <source>
        <dbReference type="EMBL" id="CAL6068479.1"/>
    </source>
</evidence>
<dbReference type="SMART" id="SM00365">
    <property type="entry name" value="LRR_SD22"/>
    <property type="match status" value="11"/>
</dbReference>
<dbReference type="InterPro" id="IPR025875">
    <property type="entry name" value="Leu-rich_rpt_4"/>
</dbReference>
<evidence type="ECO:0000256" key="1">
    <source>
        <dbReference type="ARBA" id="ARBA00022614"/>
    </source>
</evidence>
<proteinExistence type="predicted"/>
<reference evidence="3" key="1">
    <citation type="submission" date="2023-06" db="EMBL/GenBank/DDBJ databases">
        <authorList>
            <person name="Kurt Z."/>
        </authorList>
    </citation>
    <scope>NUCLEOTIDE SEQUENCE</scope>
</reference>
<dbReference type="Pfam" id="PF12799">
    <property type="entry name" value="LRR_4"/>
    <property type="match status" value="1"/>
</dbReference>
<keyword evidence="1" id="KW-0433">Leucine-rich repeat</keyword>
<dbReference type="Proteomes" id="UP001642409">
    <property type="component" value="Unassembled WGS sequence"/>
</dbReference>
<dbReference type="AlphaFoldDB" id="A0AA86V1B6"/>
<evidence type="ECO:0000313" key="3">
    <source>
        <dbReference type="EMBL" id="CAI9972521.1"/>
    </source>
</evidence>
<evidence type="ECO:0000256" key="2">
    <source>
        <dbReference type="ARBA" id="ARBA00022737"/>
    </source>
</evidence>
<dbReference type="PANTHER" id="PTHR46652:SF3">
    <property type="entry name" value="LEUCINE-RICH REPEAT-CONTAINING PROTEIN 9"/>
    <property type="match status" value="1"/>
</dbReference>
<reference evidence="4 5" key="2">
    <citation type="submission" date="2024-07" db="EMBL/GenBank/DDBJ databases">
        <authorList>
            <person name="Akdeniz Z."/>
        </authorList>
    </citation>
    <scope>NUCLEOTIDE SEQUENCE [LARGE SCALE GENOMIC DNA]</scope>
</reference>
<gene>
    <name evidence="4" type="ORF">HINF_LOCUS53522</name>
    <name evidence="3" type="ORF">HINF_LOCUS60166</name>
</gene>
<dbReference type="PANTHER" id="PTHR46652">
    <property type="entry name" value="LEUCINE-RICH REPEAT AND IQ DOMAIN-CONTAINING PROTEIN 1-RELATED"/>
    <property type="match status" value="1"/>
</dbReference>
<dbReference type="PROSITE" id="PS51450">
    <property type="entry name" value="LRR"/>
    <property type="match status" value="10"/>
</dbReference>
<dbReference type="InterPro" id="IPR003591">
    <property type="entry name" value="Leu-rich_rpt_typical-subtyp"/>
</dbReference>
<name>A0AA86V1B6_9EUKA</name>
<dbReference type="Gene3D" id="3.80.10.10">
    <property type="entry name" value="Ribonuclease Inhibitor"/>
    <property type="match status" value="4"/>
</dbReference>
<keyword evidence="2" id="KW-0677">Repeat</keyword>
<dbReference type="EMBL" id="CATOUU010001112">
    <property type="protein sequence ID" value="CAI9972521.1"/>
    <property type="molecule type" value="Genomic_DNA"/>
</dbReference>
<organism evidence="3">
    <name type="scientific">Hexamita inflata</name>
    <dbReference type="NCBI Taxonomy" id="28002"/>
    <lineage>
        <taxon>Eukaryota</taxon>
        <taxon>Metamonada</taxon>
        <taxon>Diplomonadida</taxon>
        <taxon>Hexamitidae</taxon>
        <taxon>Hexamitinae</taxon>
        <taxon>Hexamita</taxon>
    </lineage>
</organism>
<dbReference type="InterPro" id="IPR032675">
    <property type="entry name" value="LRR_dom_sf"/>
</dbReference>
<dbReference type="InterPro" id="IPR001611">
    <property type="entry name" value="Leu-rich_rpt"/>
</dbReference>
<evidence type="ECO:0000313" key="5">
    <source>
        <dbReference type="Proteomes" id="UP001642409"/>
    </source>
</evidence>
<dbReference type="SUPFAM" id="SSF52058">
    <property type="entry name" value="L domain-like"/>
    <property type="match status" value="2"/>
</dbReference>
<protein>
    <submittedName>
        <fullName evidence="3">Leucine-rich repeat domain-containing protein</fullName>
    </submittedName>
    <submittedName>
        <fullName evidence="4">Leucine-rich_repeat domain-containing protein</fullName>
    </submittedName>
</protein>
<comment type="caution">
    <text evidence="3">The sequence shown here is derived from an EMBL/GenBank/DDBJ whole genome shotgun (WGS) entry which is preliminary data.</text>
</comment>
<dbReference type="EMBL" id="CAXDID020000273">
    <property type="protein sequence ID" value="CAL6068479.1"/>
    <property type="molecule type" value="Genomic_DNA"/>
</dbReference>
<accession>A0AA86V1B6</accession>
<sequence length="870" mass="101980">MNIKNENIENETFNLTEDSMLNEKQMYRYNQLQIYQLYYPSLHLIPTHITKLTASCCCLYDLSSFKLMKHLIYLDISGNSLIQISELKYLIKLQYLNINDNNIIFIDPLVKLETLNVVMTQNNYIQDFEPLSQHKNFNINWIFPQNEATLNHYIEFLGQNSSLEEAQELLVQTELKKHQSYFNNLLLQKYAQFVKDKTLIIKGEQNLVDLRIFDYMQIENLYLFECYNFNFLEVPLNIRKLVVNQCNLQDLNGLEQMQQLSDLNLRKNRIINIFNITKIKNLRKLDLAQNNICMLDDINSLNQLTSLDLSSNKIQQINQLSEMSQILQLNLNHNSICCGNDLQVLINLNQLSISSNKLQNIHFVQNLINLKLLDISFNQIVKIEEVQYLKQLADLRLDGNRIESFEVFDNLPNTQLSWYLSEQTNKPQDFKTQILTRFQNSPDRKKCNLLNNQEMKSFGFLDFLQPNEIIIENCPNIILENGPNLPKILQINKCNLKSITDIYLLAQLIDLDLGFNNIRDISELTELINLKNLNLQNNDIYRIEALRNLNLKKLNLSKNKIMYSGPIRKQKALLSIDCNLVVDNSSFVQQGTPSKDDCQNFLGPNSTDNQINELNYFVQHELKYYQNSQKIIKNQSLTIENDNIIQNFQFVRNLNIKTLIINKCVNIKCQHIMKFLKITQDGHIDNFPDAQLIHTPVNITSLTINNSNLTNIVGLELMVQLELLNIQYNKIVIIEQIQKLSKLKEISLNGNCIQDLSSVCKLPKYQNSWLYNIQQFIPTDTDLQNYLTDTGSNISLKEFKTALSPKQQSTKQLLEKCKNEMIQKAKITQENNNRYSDYYNHSDYDEYDDDYDDYRNEYYVDQAWNIWNSK</sequence>
<keyword evidence="5" id="KW-1185">Reference proteome</keyword>
<dbReference type="InterPro" id="IPR050836">
    <property type="entry name" value="SDS22/Internalin_LRR"/>
</dbReference>